<reference evidence="1" key="2">
    <citation type="submission" date="2014-03" db="EMBL/GenBank/DDBJ databases">
        <title>The whipworm genome and dual-species transcriptomics of an intimate host-pathogen interaction.</title>
        <authorList>
            <person name="Foth B.J."/>
            <person name="Tsai I.J."/>
            <person name="Reid A.J."/>
            <person name="Bancroft A.J."/>
            <person name="Nichol S."/>
            <person name="Tracey A."/>
            <person name="Holroyd N."/>
            <person name="Cotton J.A."/>
            <person name="Stanley E.J."/>
            <person name="Zarowiecki M."/>
            <person name="Liu J.Z."/>
            <person name="Huckvale T."/>
            <person name="Cooper P.J."/>
            <person name="Grencis R.K."/>
            <person name="Berriman M."/>
        </authorList>
    </citation>
    <scope>NUCLEOTIDE SEQUENCE [LARGE SCALE GENOMIC DNA]</scope>
</reference>
<evidence type="ECO:0000313" key="2">
    <source>
        <dbReference type="Proteomes" id="UP000030665"/>
    </source>
</evidence>
<sequence length="145" mass="16743">MTPAYIFKVGWKRNVSGCMNLKKFEGIIAYMPHVSSDGNKMNLQVQGEELKLTKTKCAISSFTSKLLFFRKSLFRKGIYHFANLCDMQRSEKDAVVVHQCYLEELRPKRVLPFYKIVLIKVPSTFSAAENSKKHFQELLELGDNE</sequence>
<gene>
    <name evidence="1" type="ORF">TTRE_0000904701</name>
</gene>
<proteinExistence type="predicted"/>
<dbReference type="EMBL" id="HG807277">
    <property type="protein sequence ID" value="CDW60657.1"/>
    <property type="molecule type" value="Genomic_DNA"/>
</dbReference>
<reference evidence="1" key="1">
    <citation type="submission" date="2014-01" db="EMBL/GenBank/DDBJ databases">
        <authorList>
            <person name="Aslett M."/>
        </authorList>
    </citation>
    <scope>NUCLEOTIDE SEQUENCE</scope>
</reference>
<evidence type="ECO:0000313" key="1">
    <source>
        <dbReference type="EMBL" id="CDW60657.1"/>
    </source>
</evidence>
<protein>
    <submittedName>
        <fullName evidence="1">Uncharacterized protein</fullName>
    </submittedName>
</protein>
<dbReference type="Proteomes" id="UP000030665">
    <property type="component" value="Unassembled WGS sequence"/>
</dbReference>
<keyword evidence="2" id="KW-1185">Reference proteome</keyword>
<organism evidence="1 2">
    <name type="scientific">Trichuris trichiura</name>
    <name type="common">Whipworm</name>
    <name type="synonym">Trichocephalus trichiurus</name>
    <dbReference type="NCBI Taxonomy" id="36087"/>
    <lineage>
        <taxon>Eukaryota</taxon>
        <taxon>Metazoa</taxon>
        <taxon>Ecdysozoa</taxon>
        <taxon>Nematoda</taxon>
        <taxon>Enoplea</taxon>
        <taxon>Dorylaimia</taxon>
        <taxon>Trichinellida</taxon>
        <taxon>Trichuridae</taxon>
        <taxon>Trichuris</taxon>
    </lineage>
</organism>
<dbReference type="STRING" id="36087.A0A077ZJX8"/>
<accession>A0A077ZJX8</accession>
<dbReference type="AlphaFoldDB" id="A0A077ZJX8"/>
<name>A0A077ZJX8_TRITR</name>